<evidence type="ECO:0000256" key="1">
    <source>
        <dbReference type="SAM" id="Coils"/>
    </source>
</evidence>
<keyword evidence="3" id="KW-1185">Reference proteome</keyword>
<gene>
    <name evidence="2" type="ORF">LSALG_LOCUS37608</name>
</gene>
<feature type="coiled-coil region" evidence="1">
    <location>
        <begin position="79"/>
        <end position="106"/>
    </location>
</feature>
<dbReference type="Proteomes" id="UP001177003">
    <property type="component" value="Chromosome 8"/>
</dbReference>
<dbReference type="EMBL" id="OX465084">
    <property type="protein sequence ID" value="CAI9298866.1"/>
    <property type="molecule type" value="Genomic_DNA"/>
</dbReference>
<keyword evidence="1" id="KW-0175">Coiled coil</keyword>
<dbReference type="AlphaFoldDB" id="A0AA35ZU84"/>
<proteinExistence type="predicted"/>
<name>A0AA35ZU84_LACSI</name>
<evidence type="ECO:0000313" key="3">
    <source>
        <dbReference type="Proteomes" id="UP001177003"/>
    </source>
</evidence>
<protein>
    <submittedName>
        <fullName evidence="2">Uncharacterized protein</fullName>
    </submittedName>
</protein>
<sequence length="198" mass="22832">MEKFQSSFESNTAKADKVISIMGSTLKIEKEKLQEVRTGHKSDHDDFQTSISSKIYKIQDDLTMERKIMDAISVKTEKFKVLTIKIENVEKQVNDLLSENAAMKSYIIDVTSMLLDIIETRDSMIMIMVKKHIAEKLRPVFTMLHRMEGVPESSPIDKKRGEKVCYNSRRKTPNLQPTQLSKENLSLKAKKYFSLKNP</sequence>
<reference evidence="2" key="1">
    <citation type="submission" date="2023-04" db="EMBL/GenBank/DDBJ databases">
        <authorList>
            <person name="Vijverberg K."/>
            <person name="Xiong W."/>
            <person name="Schranz E."/>
        </authorList>
    </citation>
    <scope>NUCLEOTIDE SEQUENCE</scope>
</reference>
<accession>A0AA35ZU84</accession>
<organism evidence="2 3">
    <name type="scientific">Lactuca saligna</name>
    <name type="common">Willowleaf lettuce</name>
    <dbReference type="NCBI Taxonomy" id="75948"/>
    <lineage>
        <taxon>Eukaryota</taxon>
        <taxon>Viridiplantae</taxon>
        <taxon>Streptophyta</taxon>
        <taxon>Embryophyta</taxon>
        <taxon>Tracheophyta</taxon>
        <taxon>Spermatophyta</taxon>
        <taxon>Magnoliopsida</taxon>
        <taxon>eudicotyledons</taxon>
        <taxon>Gunneridae</taxon>
        <taxon>Pentapetalae</taxon>
        <taxon>asterids</taxon>
        <taxon>campanulids</taxon>
        <taxon>Asterales</taxon>
        <taxon>Asteraceae</taxon>
        <taxon>Cichorioideae</taxon>
        <taxon>Cichorieae</taxon>
        <taxon>Lactucinae</taxon>
        <taxon>Lactuca</taxon>
    </lineage>
</organism>
<evidence type="ECO:0000313" key="2">
    <source>
        <dbReference type="EMBL" id="CAI9298866.1"/>
    </source>
</evidence>